<name>A0A5B7I6T7_PORTR</name>
<organism evidence="1 2">
    <name type="scientific">Portunus trituberculatus</name>
    <name type="common">Swimming crab</name>
    <name type="synonym">Neptunus trituberculatus</name>
    <dbReference type="NCBI Taxonomy" id="210409"/>
    <lineage>
        <taxon>Eukaryota</taxon>
        <taxon>Metazoa</taxon>
        <taxon>Ecdysozoa</taxon>
        <taxon>Arthropoda</taxon>
        <taxon>Crustacea</taxon>
        <taxon>Multicrustacea</taxon>
        <taxon>Malacostraca</taxon>
        <taxon>Eumalacostraca</taxon>
        <taxon>Eucarida</taxon>
        <taxon>Decapoda</taxon>
        <taxon>Pleocyemata</taxon>
        <taxon>Brachyura</taxon>
        <taxon>Eubrachyura</taxon>
        <taxon>Portunoidea</taxon>
        <taxon>Portunidae</taxon>
        <taxon>Portuninae</taxon>
        <taxon>Portunus</taxon>
    </lineage>
</organism>
<dbReference type="AlphaFoldDB" id="A0A5B7I6T7"/>
<keyword evidence="2" id="KW-1185">Reference proteome</keyword>
<comment type="caution">
    <text evidence="1">The sequence shown here is derived from an EMBL/GenBank/DDBJ whole genome shotgun (WGS) entry which is preliminary data.</text>
</comment>
<sequence length="66" mass="7862">MTLGATHDLSKPLETTRDWKLFLYRLQHWRALEQWQTATLLTSVQRAGFKYVYHGVSSKHVLSFRR</sequence>
<gene>
    <name evidence="1" type="ORF">E2C01_072074</name>
</gene>
<evidence type="ECO:0000313" key="2">
    <source>
        <dbReference type="Proteomes" id="UP000324222"/>
    </source>
</evidence>
<accession>A0A5B7I6T7</accession>
<protein>
    <submittedName>
        <fullName evidence="1">Uncharacterized protein</fullName>
    </submittedName>
</protein>
<proteinExistence type="predicted"/>
<reference evidence="1 2" key="1">
    <citation type="submission" date="2019-05" db="EMBL/GenBank/DDBJ databases">
        <title>Another draft genome of Portunus trituberculatus and its Hox gene families provides insights of decapod evolution.</title>
        <authorList>
            <person name="Jeong J.-H."/>
            <person name="Song I."/>
            <person name="Kim S."/>
            <person name="Choi T."/>
            <person name="Kim D."/>
            <person name="Ryu S."/>
            <person name="Kim W."/>
        </authorList>
    </citation>
    <scope>NUCLEOTIDE SEQUENCE [LARGE SCALE GENOMIC DNA]</scope>
    <source>
        <tissue evidence="1">Muscle</tissue>
    </source>
</reference>
<evidence type="ECO:0000313" key="1">
    <source>
        <dbReference type="EMBL" id="MPC77616.1"/>
    </source>
</evidence>
<dbReference type="Proteomes" id="UP000324222">
    <property type="component" value="Unassembled WGS sequence"/>
</dbReference>
<dbReference type="EMBL" id="VSRR010046282">
    <property type="protein sequence ID" value="MPC77616.1"/>
    <property type="molecule type" value="Genomic_DNA"/>
</dbReference>